<evidence type="ECO:0000313" key="3">
    <source>
        <dbReference type="Proteomes" id="UP000632289"/>
    </source>
</evidence>
<dbReference type="AlphaFoldDB" id="A0A927F2F0"/>
<evidence type="ECO:0000313" key="2">
    <source>
        <dbReference type="EMBL" id="MBD3933127.1"/>
    </source>
</evidence>
<proteinExistence type="predicted"/>
<name>A0A927F2F0_9ACTN</name>
<feature type="transmembrane region" description="Helical" evidence="1">
    <location>
        <begin position="15"/>
        <end position="36"/>
    </location>
</feature>
<dbReference type="RefSeq" id="WP_191210423.1">
    <property type="nucleotide sequence ID" value="NZ_BAABKL010000003.1"/>
</dbReference>
<reference evidence="2" key="1">
    <citation type="submission" date="2020-09" db="EMBL/GenBank/DDBJ databases">
        <title>Secondary metabolite and genome analysis of marine Streptomyces chumphonensis KK1-2T.</title>
        <authorList>
            <person name="Phongsopitanun W."/>
            <person name="Kanchanasin P."/>
            <person name="Pittayakhajonwut P."/>
            <person name="Suwanborirux K."/>
            <person name="Tanasupawat S."/>
        </authorList>
    </citation>
    <scope>NUCLEOTIDE SEQUENCE</scope>
    <source>
        <strain evidence="2">KK1-2</strain>
    </source>
</reference>
<dbReference type="EMBL" id="JACXYU010000008">
    <property type="protein sequence ID" value="MBD3933127.1"/>
    <property type="molecule type" value="Genomic_DNA"/>
</dbReference>
<evidence type="ECO:0000256" key="1">
    <source>
        <dbReference type="SAM" id="Phobius"/>
    </source>
</evidence>
<dbReference type="Proteomes" id="UP000632289">
    <property type="component" value="Unassembled WGS sequence"/>
</dbReference>
<gene>
    <name evidence="2" type="ORF">IF129_16410</name>
</gene>
<keyword evidence="1" id="KW-0472">Membrane</keyword>
<organism evidence="2 3">
    <name type="scientific">Streptomyces chumphonensis</name>
    <dbReference type="NCBI Taxonomy" id="1214925"/>
    <lineage>
        <taxon>Bacteria</taxon>
        <taxon>Bacillati</taxon>
        <taxon>Actinomycetota</taxon>
        <taxon>Actinomycetes</taxon>
        <taxon>Kitasatosporales</taxon>
        <taxon>Streptomycetaceae</taxon>
        <taxon>Streptomyces</taxon>
    </lineage>
</organism>
<keyword evidence="1" id="KW-1133">Transmembrane helix</keyword>
<protein>
    <submittedName>
        <fullName evidence="2">Uncharacterized protein</fullName>
    </submittedName>
</protein>
<accession>A0A927F2F0</accession>
<keyword evidence="3" id="KW-1185">Reference proteome</keyword>
<keyword evidence="1" id="KW-0812">Transmembrane</keyword>
<sequence length="215" mass="24086">MTTLILAAASRTASWTPVAIVTVCALLFTVGSFWWINARQGKLQLYEPHSFAACANQQKTLLRLPLVMYNTGAKPIIVQDLRLRFPDEPGALMPLPWRTSRAKLMPASDDGHLLPSVFSVAGREAEQIFIEFGAPFPGFVPEARDYRIRIEARLGHRKDWTSVLTFTWRAAHMWAPTSYIAYSNSPQDLTREDVEKADAALKILATKVKATERGE</sequence>
<comment type="caution">
    <text evidence="2">The sequence shown here is derived from an EMBL/GenBank/DDBJ whole genome shotgun (WGS) entry which is preliminary data.</text>
</comment>